<evidence type="ECO:0000313" key="2">
    <source>
        <dbReference type="Proteomes" id="UP000008068"/>
    </source>
</evidence>
<organism evidence="2">
    <name type="scientific">Caenorhabditis brenneri</name>
    <name type="common">Nematode worm</name>
    <dbReference type="NCBI Taxonomy" id="135651"/>
    <lineage>
        <taxon>Eukaryota</taxon>
        <taxon>Metazoa</taxon>
        <taxon>Ecdysozoa</taxon>
        <taxon>Nematoda</taxon>
        <taxon>Chromadorea</taxon>
        <taxon>Rhabditida</taxon>
        <taxon>Rhabditina</taxon>
        <taxon>Rhabditomorpha</taxon>
        <taxon>Rhabditoidea</taxon>
        <taxon>Rhabditidae</taxon>
        <taxon>Peloderinae</taxon>
        <taxon>Caenorhabditis</taxon>
    </lineage>
</organism>
<keyword evidence="2" id="KW-1185">Reference proteome</keyword>
<gene>
    <name evidence="1" type="ORF">CAEBREN_21122</name>
</gene>
<sequence>MNSKPVKQSEIPILVAPVSRRNCKKCMTQGADILNIAAEYEELTIGCRNQLQHLTESVEFVDWERALEVAEKNGLIEMWRQRFNSTFSLSRWSRLCEELRADFDKKAKKLGLNDETKEKLAGFFELE</sequence>
<reference evidence="2" key="1">
    <citation type="submission" date="2011-07" db="EMBL/GenBank/DDBJ databases">
        <authorList>
            <consortium name="Caenorhabditis brenneri Sequencing and Analysis Consortium"/>
            <person name="Wilson R.K."/>
        </authorList>
    </citation>
    <scope>NUCLEOTIDE SEQUENCE [LARGE SCALE GENOMIC DNA]</scope>
    <source>
        <strain evidence="2">PB2801</strain>
    </source>
</reference>
<proteinExistence type="predicted"/>
<dbReference type="InParanoid" id="G0PJS5"/>
<protein>
    <submittedName>
        <fullName evidence="1">Uncharacterized protein</fullName>
    </submittedName>
</protein>
<dbReference type="Proteomes" id="UP000008068">
    <property type="component" value="Unassembled WGS sequence"/>
</dbReference>
<dbReference type="AlphaFoldDB" id="G0PJS5"/>
<name>G0PJS5_CAEBE</name>
<dbReference type="HOGENOM" id="CLU_1972444_0_0_1"/>
<accession>G0PJS5</accession>
<dbReference type="EMBL" id="GL380742">
    <property type="protein sequence ID" value="EGT60132.1"/>
    <property type="molecule type" value="Genomic_DNA"/>
</dbReference>
<evidence type="ECO:0000313" key="1">
    <source>
        <dbReference type="EMBL" id="EGT60132.1"/>
    </source>
</evidence>